<dbReference type="Pfam" id="PF01261">
    <property type="entry name" value="AP_endonuc_2"/>
    <property type="match status" value="1"/>
</dbReference>
<dbReference type="EMBL" id="CP064939">
    <property type="protein sequence ID" value="QPH40887.1"/>
    <property type="molecule type" value="Genomic_DNA"/>
</dbReference>
<accession>A0A7S9L1S0</accession>
<sequence>MKQNRRDFIELCGLSGLLCAFSGAMPLLSYGKDKKDLFKISLAEWSLQASLFSKKMTNMDFPALAKKEFDISIVEYVSVFFDGKETDSAYLKELKTRTDDLGVQNHLIMVDREGDLGDIDKTRRAKAVENHFKWVNVAKFLGCDKIRVNASGKGSMNEVKEAVIDGLSKLVSYAKAQNISVIVENHGGYSSNGAWLASVMDGVGSNYCGTLPDFGNFKISENETYDLYKGVGELLPYAKGISAKTFRFDQDGNEADMDYMRLFKMIKDSGFRGIVGIEWEGNSLTEKEGIMATKRLLERVRTKLS</sequence>
<dbReference type="InterPro" id="IPR013022">
    <property type="entry name" value="Xyl_isomerase-like_TIM-brl"/>
</dbReference>
<dbReference type="PANTHER" id="PTHR12110:SF53">
    <property type="entry name" value="BLR5974 PROTEIN"/>
    <property type="match status" value="1"/>
</dbReference>
<proteinExistence type="predicted"/>
<protein>
    <submittedName>
        <fullName evidence="2">TIM barrel protein</fullName>
    </submittedName>
</protein>
<dbReference type="Proteomes" id="UP000594759">
    <property type="component" value="Chromosome"/>
</dbReference>
<evidence type="ECO:0000313" key="2">
    <source>
        <dbReference type="EMBL" id="QPH40887.1"/>
    </source>
</evidence>
<reference evidence="2 3" key="1">
    <citation type="submission" date="2020-11" db="EMBL/GenBank/DDBJ databases">
        <title>Pedobacter endophytica, an endophytic bacteria isolated form Carex pumila.</title>
        <authorList>
            <person name="Peng Y."/>
            <person name="Jiang L."/>
            <person name="Lee J."/>
        </authorList>
    </citation>
    <scope>NUCLEOTIDE SEQUENCE [LARGE SCALE GENOMIC DNA]</scope>
    <source>
        <strain evidence="2 3">JBR3-12</strain>
    </source>
</reference>
<evidence type="ECO:0000259" key="1">
    <source>
        <dbReference type="Pfam" id="PF01261"/>
    </source>
</evidence>
<dbReference type="PANTHER" id="PTHR12110">
    <property type="entry name" value="HYDROXYPYRUVATE ISOMERASE"/>
    <property type="match status" value="1"/>
</dbReference>
<dbReference type="RefSeq" id="WP_196100341.1">
    <property type="nucleotide sequence ID" value="NZ_CP064939.1"/>
</dbReference>
<name>A0A7S9L1S0_9SPHI</name>
<feature type="domain" description="Xylose isomerase-like TIM barrel" evidence="1">
    <location>
        <begin position="82"/>
        <end position="291"/>
    </location>
</feature>
<dbReference type="InterPro" id="IPR036237">
    <property type="entry name" value="Xyl_isomerase-like_sf"/>
</dbReference>
<dbReference type="SUPFAM" id="SSF51658">
    <property type="entry name" value="Xylose isomerase-like"/>
    <property type="match status" value="1"/>
</dbReference>
<dbReference type="KEGG" id="pex:IZT61_06375"/>
<dbReference type="Gene3D" id="3.20.20.150">
    <property type="entry name" value="Divalent-metal-dependent TIM barrel enzymes"/>
    <property type="match status" value="1"/>
</dbReference>
<evidence type="ECO:0000313" key="3">
    <source>
        <dbReference type="Proteomes" id="UP000594759"/>
    </source>
</evidence>
<dbReference type="InterPro" id="IPR050312">
    <property type="entry name" value="IolE/XylAMocC-like"/>
</dbReference>
<organism evidence="2 3">
    <name type="scientific">Pedobacter endophyticus</name>
    <dbReference type="NCBI Taxonomy" id="2789740"/>
    <lineage>
        <taxon>Bacteria</taxon>
        <taxon>Pseudomonadati</taxon>
        <taxon>Bacteroidota</taxon>
        <taxon>Sphingobacteriia</taxon>
        <taxon>Sphingobacteriales</taxon>
        <taxon>Sphingobacteriaceae</taxon>
        <taxon>Pedobacter</taxon>
    </lineage>
</organism>
<gene>
    <name evidence="2" type="ORF">IZT61_06375</name>
</gene>
<keyword evidence="3" id="KW-1185">Reference proteome</keyword>
<dbReference type="AlphaFoldDB" id="A0A7S9L1S0"/>